<comment type="caution">
    <text evidence="2">The sequence shown here is derived from an EMBL/GenBank/DDBJ whole genome shotgun (WGS) entry which is preliminary data.</text>
</comment>
<feature type="compositionally biased region" description="Gly residues" evidence="1">
    <location>
        <begin position="228"/>
        <end position="247"/>
    </location>
</feature>
<evidence type="ECO:0000313" key="2">
    <source>
        <dbReference type="EMBL" id="KAK5938597.1"/>
    </source>
</evidence>
<reference evidence="2 3" key="1">
    <citation type="journal article" date="2023" name="Res Sq">
        <title>Genomic and morphological characterization of Knufia obscura isolated from the Mars 2020 spacecraft assembly facility.</title>
        <authorList>
            <person name="Chander A.M."/>
            <person name="Teixeira M.M."/>
            <person name="Singh N.K."/>
            <person name="Williams M.P."/>
            <person name="Parker C.W."/>
            <person name="Leo P."/>
            <person name="Stajich J.E."/>
            <person name="Torok T."/>
            <person name="Tighe S."/>
            <person name="Mason C.E."/>
            <person name="Venkateswaran K."/>
        </authorList>
    </citation>
    <scope>NUCLEOTIDE SEQUENCE [LARGE SCALE GENOMIC DNA]</scope>
    <source>
        <strain evidence="2 3">CCFEE 5817</strain>
    </source>
</reference>
<dbReference type="PANTHER" id="PTHR38703">
    <property type="entry name" value="CHROMOSOME 8, WHOLE GENOME SHOTGUN SEQUENCE"/>
    <property type="match status" value="1"/>
</dbReference>
<accession>A0ABR0RD89</accession>
<sequence length="338" mass="36253">MDAARAAVNKITSRTGHKTDVDEYVNPAVVSETIKPHRHEETQEAIDREVHQDHYHTTVQPVAHKERLPEQHRHNIVPQVEREFRHDNEAETKQRVSAELGQFQNTSTTHQTSYSTSAAPTVAGEHVHHHVHETVQPVIHKETLQPEVVHTTVPIHEVHHGSAQHHGMSALPMKSLDEFKQAGGIISGSKSHTHEEYDGAPRPYNEKLSTTIEKVLPGHHGSHSGTHTGMGAGAGLAGAGAGAGLAGGRHRSGSSSSSSSDEEKRRTRGTGLTGSHSGHHTGANTGSSTLGSIGSSDRRPDSGVGGVGNNTQQHKPSMMDKLNPRVDANGDGKPGFMK</sequence>
<protein>
    <recommendedName>
        <fullName evidence="4">Allergen</fullName>
    </recommendedName>
</protein>
<name>A0ABR0RD89_9EURO</name>
<dbReference type="RefSeq" id="XP_064726687.1">
    <property type="nucleotide sequence ID" value="XM_064877185.1"/>
</dbReference>
<evidence type="ECO:0000256" key="1">
    <source>
        <dbReference type="SAM" id="MobiDB-lite"/>
    </source>
</evidence>
<evidence type="ECO:0008006" key="4">
    <source>
        <dbReference type="Google" id="ProtNLM"/>
    </source>
</evidence>
<keyword evidence="3" id="KW-1185">Reference proteome</keyword>
<evidence type="ECO:0000313" key="3">
    <source>
        <dbReference type="Proteomes" id="UP001334248"/>
    </source>
</evidence>
<organism evidence="2 3">
    <name type="scientific">Knufia obscura</name>
    <dbReference type="NCBI Taxonomy" id="1635080"/>
    <lineage>
        <taxon>Eukaryota</taxon>
        <taxon>Fungi</taxon>
        <taxon>Dikarya</taxon>
        <taxon>Ascomycota</taxon>
        <taxon>Pezizomycotina</taxon>
        <taxon>Eurotiomycetes</taxon>
        <taxon>Chaetothyriomycetidae</taxon>
        <taxon>Chaetothyriales</taxon>
        <taxon>Trichomeriaceae</taxon>
        <taxon>Knufia</taxon>
    </lineage>
</organism>
<dbReference type="GeneID" id="90002235"/>
<dbReference type="PANTHER" id="PTHR38703:SF1">
    <property type="entry name" value="ALLERGEN"/>
    <property type="match status" value="1"/>
</dbReference>
<dbReference type="EMBL" id="JAVHJV010000012">
    <property type="protein sequence ID" value="KAK5938597.1"/>
    <property type="molecule type" value="Genomic_DNA"/>
</dbReference>
<feature type="compositionally biased region" description="Low complexity" evidence="1">
    <location>
        <begin position="269"/>
        <end position="295"/>
    </location>
</feature>
<dbReference type="Proteomes" id="UP001334248">
    <property type="component" value="Unassembled WGS sequence"/>
</dbReference>
<proteinExistence type="predicted"/>
<feature type="region of interest" description="Disordered" evidence="1">
    <location>
        <begin position="216"/>
        <end position="338"/>
    </location>
</feature>
<gene>
    <name evidence="2" type="ORF">PMZ80_008786</name>
</gene>